<proteinExistence type="predicted"/>
<dbReference type="EMBL" id="LAZR01032928">
    <property type="protein sequence ID" value="KKL49529.1"/>
    <property type="molecule type" value="Genomic_DNA"/>
</dbReference>
<dbReference type="AlphaFoldDB" id="A0A0F9CK69"/>
<dbReference type="SUPFAM" id="SSF55166">
    <property type="entry name" value="Hedgehog/DD-peptidase"/>
    <property type="match status" value="1"/>
</dbReference>
<name>A0A0F9CK69_9ZZZZ</name>
<sequence length="106" mass="11662">MLVIKHGKSIRGIRPEIVLAATIIHHVYKNYGYDECTITSCTGGRHGRGSLHYVGAAIDIRTSDVAEDRKAPIRDSISSVLGSEFDVVLEPTHIHVEFQPKEPING</sequence>
<dbReference type="InterPro" id="IPR009045">
    <property type="entry name" value="Zn_M74/Hedgehog-like"/>
</dbReference>
<protein>
    <recommendedName>
        <fullName evidence="2">Peptidase M15A C-terminal domain-containing protein</fullName>
    </recommendedName>
</protein>
<evidence type="ECO:0008006" key="2">
    <source>
        <dbReference type="Google" id="ProtNLM"/>
    </source>
</evidence>
<comment type="caution">
    <text evidence="1">The sequence shown here is derived from an EMBL/GenBank/DDBJ whole genome shotgun (WGS) entry which is preliminary data.</text>
</comment>
<gene>
    <name evidence="1" type="ORF">LCGC14_2314630</name>
</gene>
<organism evidence="1">
    <name type="scientific">marine sediment metagenome</name>
    <dbReference type="NCBI Taxonomy" id="412755"/>
    <lineage>
        <taxon>unclassified sequences</taxon>
        <taxon>metagenomes</taxon>
        <taxon>ecological metagenomes</taxon>
    </lineage>
</organism>
<evidence type="ECO:0000313" key="1">
    <source>
        <dbReference type="EMBL" id="KKL49529.1"/>
    </source>
</evidence>
<reference evidence="1" key="1">
    <citation type="journal article" date="2015" name="Nature">
        <title>Complex archaea that bridge the gap between prokaryotes and eukaryotes.</title>
        <authorList>
            <person name="Spang A."/>
            <person name="Saw J.H."/>
            <person name="Jorgensen S.L."/>
            <person name="Zaremba-Niedzwiedzka K."/>
            <person name="Martijn J."/>
            <person name="Lind A.E."/>
            <person name="van Eijk R."/>
            <person name="Schleper C."/>
            <person name="Guy L."/>
            <person name="Ettema T.J."/>
        </authorList>
    </citation>
    <scope>NUCLEOTIDE SEQUENCE</scope>
</reference>
<accession>A0A0F9CK69</accession>